<dbReference type="RefSeq" id="WP_308938647.1">
    <property type="nucleotide sequence ID" value="NZ_JAVIBP010000007.1"/>
</dbReference>
<reference evidence="2 3" key="1">
    <citation type="submission" date="2023-08" db="EMBL/GenBank/DDBJ databases">
        <title>Streptococcus ruminantium-associated sheep mastitis outbreak detected in Italy is distinct from bovine isolates.</title>
        <authorList>
            <person name="Rosa M.N."/>
            <person name="Vezina B."/>
            <person name="Tola S."/>
        </authorList>
    </citation>
    <scope>NUCLEOTIDE SEQUENCE [LARGE SCALE GENOMIC DNA]</scope>
    <source>
        <strain evidence="2 3">OM6730</strain>
    </source>
</reference>
<organism evidence="2 3">
    <name type="scientific">Streptococcus ruminantium</name>
    <dbReference type="NCBI Taxonomy" id="1917441"/>
    <lineage>
        <taxon>Bacteria</taxon>
        <taxon>Bacillati</taxon>
        <taxon>Bacillota</taxon>
        <taxon>Bacilli</taxon>
        <taxon>Lactobacillales</taxon>
        <taxon>Streptococcaceae</taxon>
        <taxon>Streptococcus</taxon>
    </lineage>
</organism>
<evidence type="ECO:0000313" key="2">
    <source>
        <dbReference type="EMBL" id="MDQ8833287.1"/>
    </source>
</evidence>
<feature type="transmembrane region" description="Helical" evidence="1">
    <location>
        <begin position="147"/>
        <end position="164"/>
    </location>
</feature>
<sequence length="384" mass="45235">MVWLAWALPQQFIIYGIIGSFIRSLWNVFFKLILLVQYFFFIFLFYVPLANSIGTFKGVFLALLIVYTLYLLSFFIQITYIKLSNICYIRYFILYPFSYDGQWKFQPLNLLYFPEMIMDVLYVNLEQDYYSGTTWQVLGKKLRKVQISREVSVVLAFLVVYYLLPKSIGLAPVSYLSLYVLLLTSSVLGKEQGWIGNRLLEGSEEFEEILLSKSYLKIHSPEHFYSYFANKGDDTSNRLLLMVLENLCNLHLLKKDRKIQVEAMADVLVRLVRHQYEEGVGYFIRLKYVIYKIGLMGIWLQNENLIYLSKTFLVSTIQELVFEQIANGMSRKTVSKLRSDISEFIDCLDCRITPPIDGRFFQMNRPYIFSMDIDQQIIKLYTEK</sequence>
<keyword evidence="1" id="KW-0812">Transmembrane</keyword>
<comment type="caution">
    <text evidence="2">The sequence shown here is derived from an EMBL/GenBank/DDBJ whole genome shotgun (WGS) entry which is preliminary data.</text>
</comment>
<gene>
    <name evidence="2" type="ORF">RFF62_05750</name>
</gene>
<keyword evidence="1" id="KW-0472">Membrane</keyword>
<feature type="transmembrane region" description="Helical" evidence="1">
    <location>
        <begin position="59"/>
        <end position="81"/>
    </location>
</feature>
<evidence type="ECO:0000256" key="1">
    <source>
        <dbReference type="SAM" id="Phobius"/>
    </source>
</evidence>
<keyword evidence="3" id="KW-1185">Reference proteome</keyword>
<protein>
    <submittedName>
        <fullName evidence="2">Uncharacterized protein</fullName>
    </submittedName>
</protein>
<dbReference type="EMBL" id="JAVIBX010000018">
    <property type="protein sequence ID" value="MDQ8833287.1"/>
    <property type="molecule type" value="Genomic_DNA"/>
</dbReference>
<evidence type="ECO:0000313" key="3">
    <source>
        <dbReference type="Proteomes" id="UP001228446"/>
    </source>
</evidence>
<accession>A0ABU1B4E8</accession>
<feature type="transmembrane region" description="Helical" evidence="1">
    <location>
        <begin position="29"/>
        <end position="47"/>
    </location>
</feature>
<proteinExistence type="predicted"/>
<keyword evidence="1" id="KW-1133">Transmembrane helix</keyword>
<name>A0ABU1B4E8_9STRE</name>
<dbReference type="Proteomes" id="UP001228446">
    <property type="component" value="Unassembled WGS sequence"/>
</dbReference>
<feature type="transmembrane region" description="Helical" evidence="1">
    <location>
        <begin position="6"/>
        <end position="22"/>
    </location>
</feature>